<dbReference type="AlphaFoldDB" id="A0AAV1NJA4"/>
<evidence type="ECO:0000313" key="1">
    <source>
        <dbReference type="EMBL" id="CAK6959666.1"/>
    </source>
</evidence>
<accession>A0AAV1NJA4</accession>
<evidence type="ECO:0000313" key="2">
    <source>
        <dbReference type="Proteomes" id="UP001314229"/>
    </source>
</evidence>
<reference evidence="1 2" key="1">
    <citation type="submission" date="2024-01" db="EMBL/GenBank/DDBJ databases">
        <authorList>
            <person name="Alioto T."/>
            <person name="Alioto T."/>
            <person name="Gomez Garrido J."/>
        </authorList>
    </citation>
    <scope>NUCLEOTIDE SEQUENCE [LARGE SCALE GENOMIC DNA]</scope>
</reference>
<dbReference type="EMBL" id="CAWUFR010000040">
    <property type="protein sequence ID" value="CAK6959666.1"/>
    <property type="molecule type" value="Genomic_DNA"/>
</dbReference>
<gene>
    <name evidence="1" type="ORF">FSCOSCO3_A031259</name>
</gene>
<name>A0AAV1NJA4_SCOSC</name>
<protein>
    <submittedName>
        <fullName evidence="1">Uncharacterized protein</fullName>
    </submittedName>
</protein>
<proteinExistence type="predicted"/>
<keyword evidence="2" id="KW-1185">Reference proteome</keyword>
<comment type="caution">
    <text evidence="1">The sequence shown here is derived from an EMBL/GenBank/DDBJ whole genome shotgun (WGS) entry which is preliminary data.</text>
</comment>
<organism evidence="1 2">
    <name type="scientific">Scomber scombrus</name>
    <name type="common">Atlantic mackerel</name>
    <name type="synonym">Scomber vernalis</name>
    <dbReference type="NCBI Taxonomy" id="13677"/>
    <lineage>
        <taxon>Eukaryota</taxon>
        <taxon>Metazoa</taxon>
        <taxon>Chordata</taxon>
        <taxon>Craniata</taxon>
        <taxon>Vertebrata</taxon>
        <taxon>Euteleostomi</taxon>
        <taxon>Actinopterygii</taxon>
        <taxon>Neopterygii</taxon>
        <taxon>Teleostei</taxon>
        <taxon>Neoteleostei</taxon>
        <taxon>Acanthomorphata</taxon>
        <taxon>Pelagiaria</taxon>
        <taxon>Scombriformes</taxon>
        <taxon>Scombridae</taxon>
        <taxon>Scomber</taxon>
    </lineage>
</organism>
<dbReference type="Proteomes" id="UP001314229">
    <property type="component" value="Unassembled WGS sequence"/>
</dbReference>
<sequence length="169" mass="19350">MLFEIFNSLENRAKSSMKVSELQSKTVLPRVQRQIVYQSLCCFAEEHGEDIAPYLCERSSPESSDFDGLPPEPDASLAWECKAEALVRTEDNRDVYKNVQEHTAALSESLQQSGTDQRLLHRSQLVFSIIHKISSFDTSFQLNILRQKSRKICKIIPPTVLELLMRDFS</sequence>